<dbReference type="Gene3D" id="3.30.310.210">
    <property type="match status" value="1"/>
</dbReference>
<evidence type="ECO:0000256" key="3">
    <source>
        <dbReference type="SAM" id="MobiDB-lite"/>
    </source>
</evidence>
<dbReference type="GO" id="GO:0003723">
    <property type="term" value="F:RNA binding"/>
    <property type="evidence" value="ECO:0007669"/>
    <property type="project" value="UniProtKB-UniRule"/>
</dbReference>
<evidence type="ECO:0000259" key="4">
    <source>
        <dbReference type="SMART" id="SM00322"/>
    </source>
</evidence>
<feature type="compositionally biased region" description="Low complexity" evidence="3">
    <location>
        <begin position="89"/>
        <end position="103"/>
    </location>
</feature>
<feature type="region of interest" description="Disordered" evidence="3">
    <location>
        <begin position="409"/>
        <end position="442"/>
    </location>
</feature>
<dbReference type="InterPro" id="IPR004088">
    <property type="entry name" value="KH_dom_type_1"/>
</dbReference>
<feature type="domain" description="K Homology" evidence="4">
    <location>
        <begin position="148"/>
        <end position="223"/>
    </location>
</feature>
<dbReference type="InterPro" id="IPR036612">
    <property type="entry name" value="KH_dom_type_1_sf"/>
</dbReference>
<keyword evidence="5" id="KW-1185">Reference proteome</keyword>
<dbReference type="Pfam" id="PF00013">
    <property type="entry name" value="KH_1"/>
    <property type="match status" value="4"/>
</dbReference>
<reference evidence="6" key="1">
    <citation type="submission" date="2024-02" db="UniProtKB">
        <authorList>
            <consortium name="WormBaseParasite"/>
        </authorList>
    </citation>
    <scope>IDENTIFICATION</scope>
</reference>
<feature type="compositionally biased region" description="Polar residues" evidence="3">
    <location>
        <begin position="1"/>
        <end position="14"/>
    </location>
</feature>
<dbReference type="InterPro" id="IPR004087">
    <property type="entry name" value="KH_dom"/>
</dbReference>
<feature type="domain" description="K Homology" evidence="4">
    <location>
        <begin position="236"/>
        <end position="320"/>
    </location>
</feature>
<keyword evidence="2" id="KW-0694">RNA-binding</keyword>
<organism evidence="5 6">
    <name type="scientific">Mesorhabditis belari</name>
    <dbReference type="NCBI Taxonomy" id="2138241"/>
    <lineage>
        <taxon>Eukaryota</taxon>
        <taxon>Metazoa</taxon>
        <taxon>Ecdysozoa</taxon>
        <taxon>Nematoda</taxon>
        <taxon>Chromadorea</taxon>
        <taxon>Rhabditida</taxon>
        <taxon>Rhabditina</taxon>
        <taxon>Rhabditomorpha</taxon>
        <taxon>Rhabditoidea</taxon>
        <taxon>Rhabditidae</taxon>
        <taxon>Mesorhabditinae</taxon>
        <taxon>Mesorhabditis</taxon>
    </lineage>
</organism>
<dbReference type="SUPFAM" id="SSF54791">
    <property type="entry name" value="Eukaryotic type KH-domain (KH-domain type I)"/>
    <property type="match status" value="4"/>
</dbReference>
<dbReference type="PANTHER" id="PTHR10288">
    <property type="entry name" value="KH DOMAIN CONTAINING RNA BINDING PROTEIN"/>
    <property type="match status" value="1"/>
</dbReference>
<proteinExistence type="predicted"/>
<dbReference type="SMART" id="SM00322">
    <property type="entry name" value="KH"/>
    <property type="match status" value="4"/>
</dbReference>
<feature type="region of interest" description="Disordered" evidence="3">
    <location>
        <begin position="510"/>
        <end position="535"/>
    </location>
</feature>
<feature type="domain" description="K Homology" evidence="4">
    <location>
        <begin position="371"/>
        <end position="464"/>
    </location>
</feature>
<accession>A0AAF3J1Y4</accession>
<feature type="compositionally biased region" description="Polar residues" evidence="3">
    <location>
        <begin position="60"/>
        <end position="88"/>
    </location>
</feature>
<evidence type="ECO:0000313" key="6">
    <source>
        <dbReference type="WBParaSite" id="MBELARI_LOCUS11149"/>
    </source>
</evidence>
<dbReference type="Gene3D" id="3.30.1370.10">
    <property type="entry name" value="K Homology domain, type 1"/>
    <property type="match status" value="2"/>
</dbReference>
<evidence type="ECO:0000256" key="2">
    <source>
        <dbReference type="PROSITE-ProRule" id="PRU00117"/>
    </source>
</evidence>
<feature type="region of interest" description="Disordered" evidence="3">
    <location>
        <begin position="1"/>
        <end position="24"/>
    </location>
</feature>
<sequence>MDYYQSRQAQQYPVSSTSTTAQSQAAPSNYMYASNNMYYAQPSTGLQQYAPQHFQAGMAGSQNHTQPAATHSSHWNNDYAGVTQQNPTQNQQSRRPPQHQQPSAAYGTYRPAGQVQPDASNSAAAIGLARPGHAQMMATQGPPQLPQQDLPLRMVVEAKFVGAIIGQGGGNIREISKESKARCVVDVARAMRDQDGTIEKVISILGQPENCTKACVKILEVIQRELEKEDQDKTQPEVTLKLRAHNQLVGRLIGKQGSTIKKIMQDTNSTIFVSNEPASQMSAAFPPMLDILQQERTITVRAPTIQEISNAEQKISSKLRQSFEMDIANRMQQFPGGYHMGMPGIPSVVNPIGDAYAMVGMNMRNPLMANTPKTVRMFVPNNMVGAIIGTKGANIRNIMRNSGAQIKIEGGERKREGDIEEQEREKEREREEREKNPEEERMVTIIGNDSQQYRAQFWIYQRVAEQTNHSLEEVRLRTEVQVPAKLVGRIIGKGGQNVRELQRVTGAQVKIPDDTEEAGESEGGSAPKKDVSTISDEDMSSLRIVGTFQSAQSVQLRIAHVCADFARSALNNERRERLNKDTRSDNEDGDGQDPISQGSPE</sequence>
<dbReference type="CDD" id="cd22403">
    <property type="entry name" value="KH-I_IGF2BP_rpt4"/>
    <property type="match status" value="1"/>
</dbReference>
<name>A0AAF3J1Y4_9BILA</name>
<dbReference type="Proteomes" id="UP000887575">
    <property type="component" value="Unassembled WGS sequence"/>
</dbReference>
<protein>
    <submittedName>
        <fullName evidence="6">K Homology domain-containing protein</fullName>
    </submittedName>
</protein>
<feature type="region of interest" description="Disordered" evidence="3">
    <location>
        <begin position="569"/>
        <end position="601"/>
    </location>
</feature>
<dbReference type="PROSITE" id="PS50084">
    <property type="entry name" value="KH_TYPE_1"/>
    <property type="match status" value="4"/>
</dbReference>
<feature type="domain" description="K Homology" evidence="4">
    <location>
        <begin position="474"/>
        <end position="566"/>
    </location>
</feature>
<feature type="compositionally biased region" description="Low complexity" evidence="3">
    <location>
        <begin position="15"/>
        <end position="24"/>
    </location>
</feature>
<dbReference type="WBParaSite" id="MBELARI_LOCUS11149">
    <property type="protein sequence ID" value="MBELARI_LOCUS11149"/>
    <property type="gene ID" value="MBELARI_LOCUS11149"/>
</dbReference>
<evidence type="ECO:0000313" key="5">
    <source>
        <dbReference type="Proteomes" id="UP000887575"/>
    </source>
</evidence>
<evidence type="ECO:0000256" key="1">
    <source>
        <dbReference type="ARBA" id="ARBA00022737"/>
    </source>
</evidence>
<feature type="compositionally biased region" description="Basic and acidic residues" evidence="3">
    <location>
        <begin position="572"/>
        <end position="586"/>
    </location>
</feature>
<keyword evidence="1" id="KW-0677">Repeat</keyword>
<dbReference type="AlphaFoldDB" id="A0AAF3J1Y4"/>
<feature type="region of interest" description="Disordered" evidence="3">
    <location>
        <begin position="58"/>
        <end position="121"/>
    </location>
</feature>